<dbReference type="GO" id="GO:0016413">
    <property type="term" value="F:O-acetyltransferase activity"/>
    <property type="evidence" value="ECO:0007669"/>
    <property type="project" value="InterPro"/>
</dbReference>
<dbReference type="Proteomes" id="UP001063166">
    <property type="component" value="Unassembled WGS sequence"/>
</dbReference>
<feature type="signal peptide" evidence="1">
    <location>
        <begin position="1"/>
        <end position="24"/>
    </location>
</feature>
<dbReference type="PANTHER" id="PTHR32285">
    <property type="entry name" value="PROTEIN TRICHOME BIREFRINGENCE-LIKE 9-RELATED"/>
    <property type="match status" value="1"/>
</dbReference>
<organism evidence="2 3">
    <name type="scientific">Lyophyllum shimeji</name>
    <name type="common">Hon-shimeji</name>
    <name type="synonym">Tricholoma shimeji</name>
    <dbReference type="NCBI Taxonomy" id="47721"/>
    <lineage>
        <taxon>Eukaryota</taxon>
        <taxon>Fungi</taxon>
        <taxon>Dikarya</taxon>
        <taxon>Basidiomycota</taxon>
        <taxon>Agaricomycotina</taxon>
        <taxon>Agaricomycetes</taxon>
        <taxon>Agaricomycetidae</taxon>
        <taxon>Agaricales</taxon>
        <taxon>Tricholomatineae</taxon>
        <taxon>Lyophyllaceae</taxon>
        <taxon>Lyophyllum</taxon>
    </lineage>
</organism>
<gene>
    <name evidence="2" type="ORF">LshimejAT787_0605920</name>
</gene>
<dbReference type="PANTHER" id="PTHR32285:SF235">
    <property type="entry name" value="PROTEIN TRICHOME BIREFRINGENCE-LIKE 16"/>
    <property type="match status" value="1"/>
</dbReference>
<evidence type="ECO:0000313" key="3">
    <source>
        <dbReference type="Proteomes" id="UP001063166"/>
    </source>
</evidence>
<dbReference type="AlphaFoldDB" id="A0A9P3UPU6"/>
<proteinExistence type="predicted"/>
<protein>
    <submittedName>
        <fullName evidence="2">GDSL/SGNH-like Acyl-Esterase family found in Pmr5 and Cas1p</fullName>
    </submittedName>
</protein>
<evidence type="ECO:0000313" key="2">
    <source>
        <dbReference type="EMBL" id="GLB39430.1"/>
    </source>
</evidence>
<comment type="caution">
    <text evidence="2">The sequence shown here is derived from an EMBL/GenBank/DDBJ whole genome shotgun (WGS) entry which is preliminary data.</text>
</comment>
<dbReference type="OrthoDB" id="630188at2759"/>
<dbReference type="EMBL" id="BRPK01000006">
    <property type="protein sequence ID" value="GLB39430.1"/>
    <property type="molecule type" value="Genomic_DNA"/>
</dbReference>
<accession>A0A9P3UPU6</accession>
<keyword evidence="1" id="KW-0732">Signal</keyword>
<sequence length="479" mass="55770">MGNRSARLALLIILCGFLYLLTSSTPWFRSSPPKPVHNLKYGDSENATKPKDNWCRPEECAAGRWEPRQPPFTDLKDFQAAYANRLDRLWKGCSAIPDRKTGKRPPGPKVDEERLMQVMNWTWTPYTGELIKWDAEDFMVRLLKSPGGLILIGDSITQQHNHALGYLLNQANLDFDRNPPHLSMHDHKNVRQMLLKPHDPLTRKVMAIAGVPESRLQRPVVTMLEEHMLIGQRDIRKITERLGASKDYYWYHDFQRVPGWEEYVANAAKPREGEEDSVTEDTILLMNAGAHWSRHELAMLPPRSTDKEEQARVKETYKQMMKLVIGRIAPINRLSVFYRSTSPGHPACEKSADPYKNSIVAREAEQHITPRLKAEVEGEVKQQRARWDWDLFEVHNHMWRRAVGGLMRERAWRQSRAQKEKELGAKWFYLDLWDVNLQRPDAHSEPGVDCLHWCLPSVLNEWTLHLYHNLFIQSRAKEE</sequence>
<dbReference type="GO" id="GO:0005794">
    <property type="term" value="C:Golgi apparatus"/>
    <property type="evidence" value="ECO:0007669"/>
    <property type="project" value="TreeGrafter"/>
</dbReference>
<evidence type="ECO:0000256" key="1">
    <source>
        <dbReference type="SAM" id="SignalP"/>
    </source>
</evidence>
<dbReference type="InterPro" id="IPR029962">
    <property type="entry name" value="TBL"/>
</dbReference>
<name>A0A9P3UPU6_LYOSH</name>
<reference evidence="2" key="1">
    <citation type="submission" date="2022-07" db="EMBL/GenBank/DDBJ databases">
        <title>The genome of Lyophyllum shimeji provides insight into the initial evolution of ectomycorrhizal fungal genome.</title>
        <authorList>
            <person name="Kobayashi Y."/>
            <person name="Shibata T."/>
            <person name="Hirakawa H."/>
            <person name="Shigenobu S."/>
            <person name="Nishiyama T."/>
            <person name="Yamada A."/>
            <person name="Hasebe M."/>
            <person name="Kawaguchi M."/>
        </authorList>
    </citation>
    <scope>NUCLEOTIDE SEQUENCE</scope>
    <source>
        <strain evidence="2">AT787</strain>
    </source>
</reference>
<feature type="chain" id="PRO_5040486193" evidence="1">
    <location>
        <begin position="25"/>
        <end position="479"/>
    </location>
</feature>
<keyword evidence="3" id="KW-1185">Reference proteome</keyword>